<dbReference type="Proteomes" id="UP000310697">
    <property type="component" value="Segment"/>
</dbReference>
<feature type="region of interest" description="Disordered" evidence="1">
    <location>
        <begin position="104"/>
        <end position="127"/>
    </location>
</feature>
<sequence length="827" mass="91926">MPIIQIQRVPGLPKERINVEAGKVFGEWLEKQQLHHEVRINRNGTELGDDDEIGFSLEEGDQIVIFDQPKSGDLAKTLLNPLEHFNPIKFTKKVMNGLIKQPGAGNIGQSKTSSNNSLKGQSNLARNGEAKPDNFGLIRAFPDLIQESLFEYSGNLKYLTEFMDFGLGKYTVSSVRYSESNLGSMAGAAFTIYNPGDNIGTINEGYQFDDVDGQEVPGKNESGDFPIESATATTVISGNYSGGQILMKIAKQASFDYFMGLALPHAVTFTINATYPTASGNVTQDFTLSGNLISATQTSNGSVTAPVYYYNFVMNAIEGSNASFISTATINTTKFILNDNQALVIGPFFSPVESSQLWLHTQSGLGGKSETNWQVTIWKVDANNVQVPGTSQTFTYRQTTPHDSTSDTFYRTDKITPTGGYGRYSVSFQRTDNSGDNSQLKVEAIHGVNIRTNVKYPNDTLVKVTVRQTENATSSRDRKYNALINRHVISYNMTTQAVDYALRASRKFSDIALHNWLMSGGQAESSIDIYGLYQIQAELDAIDTRLSYFDYTFDDEDVSLGQRMETICDAAGVSVFWDDGILSFTLDKKRTTPATVFNRANTTDSGYSLSYDMTLPGGYDGVEVQYRNPTTNKQAFVRYRVRNNQIELGTPTKAKKFEMMYIRDDYQADYRAQKECRRMIYSRMSMAITALADGEWCNVGDMVQVPDTYDTNQQAGYVVYRSGNNFETNERINFSGSMFVMVTDSMGNTTARYPATKRSDTDFGFTAAVPEIELNIFDGYEVQSPSRYVIATTEELDATRWIISEKQPGSDGTTALSLAEYSDLIYP</sequence>
<feature type="compositionally biased region" description="Polar residues" evidence="1">
    <location>
        <begin position="107"/>
        <end position="125"/>
    </location>
</feature>
<dbReference type="EMBL" id="MH443101">
    <property type="protein sequence ID" value="AXH43538.1"/>
    <property type="molecule type" value="Genomic_DNA"/>
</dbReference>
<evidence type="ECO:0000313" key="3">
    <source>
        <dbReference type="Proteomes" id="UP000310697"/>
    </source>
</evidence>
<gene>
    <name evidence="2" type="ORF">MZUP2_200</name>
</gene>
<dbReference type="NCBIfam" id="NF040662">
    <property type="entry name" value="attach_TipJ_rel"/>
    <property type="match status" value="1"/>
</dbReference>
<evidence type="ECO:0000313" key="2">
    <source>
        <dbReference type="EMBL" id="AXH43538.1"/>
    </source>
</evidence>
<proteinExistence type="predicted"/>
<name>A0A4Y1NRD2_9CAUD</name>
<keyword evidence="3" id="KW-1185">Reference proteome</keyword>
<protein>
    <submittedName>
        <fullName evidence="2">Tail protein</fullName>
    </submittedName>
</protein>
<accession>A0A4Y1NRD2</accession>
<evidence type="ECO:0000256" key="1">
    <source>
        <dbReference type="SAM" id="MobiDB-lite"/>
    </source>
</evidence>
<reference evidence="2 3" key="1">
    <citation type="journal article" date="2019" name="J. Basic Microbiol.">
        <title>Complete genome sequence analysis of temperate Erwinia bacteriophages 49 and 59.</title>
        <authorList>
            <person name="Zlatohurska M."/>
            <person name="Gorb T."/>
            <person name="Romaniuk L."/>
            <person name="Korol N."/>
            <person name="Faidiuk Y."/>
            <person name="Kropinski A.M."/>
            <person name="Kushkina A."/>
            <person name="Tovkach F."/>
        </authorList>
    </citation>
    <scope>NUCLEOTIDE SEQUENCE [LARGE SCALE GENOMIC DNA]</scope>
</reference>
<organism evidence="2 3">
    <name type="scientific">Erwinia phage vB_EhrS_59</name>
    <dbReference type="NCBI Taxonomy" id="2283025"/>
    <lineage>
        <taxon>Viruses</taxon>
        <taxon>Duplodnaviria</taxon>
        <taxon>Heunggongvirae</taxon>
        <taxon>Uroviricota</taxon>
        <taxon>Caudoviricetes</taxon>
        <taxon>Feofaniavirus</taxon>
        <taxon>Feofaniavirus Eho59</taxon>
    </lineage>
</organism>